<organism evidence="2 3">
    <name type="scientific">Proteiniborus ethanoligenes</name>
    <dbReference type="NCBI Taxonomy" id="415015"/>
    <lineage>
        <taxon>Bacteria</taxon>
        <taxon>Bacillati</taxon>
        <taxon>Bacillota</taxon>
        <taxon>Clostridia</taxon>
        <taxon>Eubacteriales</taxon>
        <taxon>Proteiniborus</taxon>
    </lineage>
</organism>
<evidence type="ECO:0000313" key="2">
    <source>
        <dbReference type="EMBL" id="SDY84041.1"/>
    </source>
</evidence>
<reference evidence="2 3" key="1">
    <citation type="submission" date="2016-10" db="EMBL/GenBank/DDBJ databases">
        <authorList>
            <person name="de Groot N.N."/>
        </authorList>
    </citation>
    <scope>NUCLEOTIDE SEQUENCE [LARGE SCALE GENOMIC DNA]</scope>
    <source>
        <strain evidence="2 3">DSM 21650</strain>
    </source>
</reference>
<protein>
    <submittedName>
        <fullName evidence="2">Uncharacterized protein</fullName>
    </submittedName>
</protein>
<keyword evidence="3" id="KW-1185">Reference proteome</keyword>
<sequence length="106" mass="12401">MRPIDLNNLIPKTQEISKLQQLENNKHKNFMHNQSTTQNKKFENELKKVNTTSKTYKPKINKDEKDNNKNKSFKEKDGQEEKEKEQNKNSEVVSDGIIGSKVDIKI</sequence>
<evidence type="ECO:0000256" key="1">
    <source>
        <dbReference type="SAM" id="MobiDB-lite"/>
    </source>
</evidence>
<name>A0A1H3N504_9FIRM</name>
<dbReference type="AlphaFoldDB" id="A0A1H3N504"/>
<evidence type="ECO:0000313" key="3">
    <source>
        <dbReference type="Proteomes" id="UP000198625"/>
    </source>
</evidence>
<dbReference type="STRING" id="415015.SAMN05660462_01015"/>
<gene>
    <name evidence="2" type="ORF">SAMN05660462_01015</name>
</gene>
<feature type="compositionally biased region" description="Basic and acidic residues" evidence="1">
    <location>
        <begin position="60"/>
        <end position="88"/>
    </location>
</feature>
<dbReference type="EMBL" id="FNQE01000009">
    <property type="protein sequence ID" value="SDY84041.1"/>
    <property type="molecule type" value="Genomic_DNA"/>
</dbReference>
<feature type="region of interest" description="Disordered" evidence="1">
    <location>
        <begin position="29"/>
        <end position="106"/>
    </location>
</feature>
<accession>A0A1H3N504</accession>
<dbReference type="Proteomes" id="UP000198625">
    <property type="component" value="Unassembled WGS sequence"/>
</dbReference>
<dbReference type="RefSeq" id="WP_091728075.1">
    <property type="nucleotide sequence ID" value="NZ_FNQE01000009.1"/>
</dbReference>
<dbReference type="OrthoDB" id="1708376at2"/>
<proteinExistence type="predicted"/>